<keyword evidence="2" id="KW-1185">Reference proteome</keyword>
<gene>
    <name evidence="1" type="ORF">I5M07_04800</name>
</gene>
<protein>
    <submittedName>
        <fullName evidence="1">Uncharacterized protein</fullName>
    </submittedName>
</protein>
<sequence>MTFKIHIIFTFFCFLCFHKTTAQTYKFRTSGMSVLDKKDNNKWGKWSDLELLNVPIELDTDKHRIVVYTQMVQWFEISDYIATEENETDIVYSFICIDNVGTPCKLSIITRKLQGNRKQLYVNYDKRIIVYNIFNM</sequence>
<organism evidence="1 2">
    <name type="scientific">Flavobacterium agrisoli</name>
    <dbReference type="NCBI Taxonomy" id="2793066"/>
    <lineage>
        <taxon>Bacteria</taxon>
        <taxon>Pseudomonadati</taxon>
        <taxon>Bacteroidota</taxon>
        <taxon>Flavobacteriia</taxon>
        <taxon>Flavobacteriales</taxon>
        <taxon>Flavobacteriaceae</taxon>
        <taxon>Flavobacterium</taxon>
    </lineage>
</organism>
<dbReference type="RefSeq" id="WP_200105057.1">
    <property type="nucleotide sequence ID" value="NZ_JAEHFV010000001.1"/>
</dbReference>
<dbReference type="Proteomes" id="UP000609172">
    <property type="component" value="Unassembled WGS sequence"/>
</dbReference>
<evidence type="ECO:0000313" key="1">
    <source>
        <dbReference type="EMBL" id="MBK0369149.1"/>
    </source>
</evidence>
<dbReference type="EMBL" id="JAEHFV010000001">
    <property type="protein sequence ID" value="MBK0369149.1"/>
    <property type="molecule type" value="Genomic_DNA"/>
</dbReference>
<proteinExistence type="predicted"/>
<dbReference type="AlphaFoldDB" id="A0A934UJ21"/>
<accession>A0A934UJ21</accession>
<name>A0A934UJ21_9FLAO</name>
<comment type="caution">
    <text evidence="1">The sequence shown here is derived from an EMBL/GenBank/DDBJ whole genome shotgun (WGS) entry which is preliminary data.</text>
</comment>
<evidence type="ECO:0000313" key="2">
    <source>
        <dbReference type="Proteomes" id="UP000609172"/>
    </source>
</evidence>
<reference evidence="1" key="1">
    <citation type="submission" date="2020-12" db="EMBL/GenBank/DDBJ databases">
        <title>Bacterial novel species Flavobacterium sp. SE-1-e isolated from soil.</title>
        <authorList>
            <person name="Jung H.-Y."/>
        </authorList>
    </citation>
    <scope>NUCLEOTIDE SEQUENCE</scope>
    <source>
        <strain evidence="1">SE-1-e</strain>
    </source>
</reference>